<organism evidence="1 2">
    <name type="scientific">Herbiconiux oxytropis</name>
    <dbReference type="NCBI Taxonomy" id="2970915"/>
    <lineage>
        <taxon>Bacteria</taxon>
        <taxon>Bacillati</taxon>
        <taxon>Actinomycetota</taxon>
        <taxon>Actinomycetes</taxon>
        <taxon>Micrococcales</taxon>
        <taxon>Microbacteriaceae</taxon>
        <taxon>Herbiconiux</taxon>
    </lineage>
</organism>
<sequence length="122" mass="13676">MSDEDDVRRLALALPATEERTAYGTPAFYVGRRMFARLHDQPGVLVCWRADLGEREALLQRDPSVFFTTAHYDGHPSVLVRLERIAPAELAELLQEAWEARATKRLLEAAARERSDSPDAAG</sequence>
<dbReference type="EMBL" id="JANLCK010000002">
    <property type="protein sequence ID" value="MCS5725360.1"/>
    <property type="molecule type" value="Genomic_DNA"/>
</dbReference>
<dbReference type="InterPro" id="IPR038056">
    <property type="entry name" value="YjbR-like_sf"/>
</dbReference>
<reference evidence="1" key="1">
    <citation type="submission" date="2022-08" db="EMBL/GenBank/DDBJ databases">
        <authorList>
            <person name="Deng Y."/>
            <person name="Han X.-F."/>
            <person name="Zhang Y.-Q."/>
        </authorList>
    </citation>
    <scope>NUCLEOTIDE SEQUENCE</scope>
    <source>
        <strain evidence="1">CPCC 203407</strain>
    </source>
</reference>
<evidence type="ECO:0000313" key="2">
    <source>
        <dbReference type="Proteomes" id="UP001165587"/>
    </source>
</evidence>
<dbReference type="RefSeq" id="WP_259525833.1">
    <property type="nucleotide sequence ID" value="NZ_JANLCK010000002.1"/>
</dbReference>
<dbReference type="InterPro" id="IPR058532">
    <property type="entry name" value="YjbR/MT2646/Rv2570-like"/>
</dbReference>
<accession>A0AA42BSJ7</accession>
<dbReference type="GO" id="GO:0003677">
    <property type="term" value="F:DNA binding"/>
    <property type="evidence" value="ECO:0007669"/>
    <property type="project" value="UniProtKB-KW"/>
</dbReference>
<proteinExistence type="predicted"/>
<keyword evidence="1" id="KW-0238">DNA-binding</keyword>
<dbReference type="Pfam" id="PF04237">
    <property type="entry name" value="YjbR"/>
    <property type="match status" value="1"/>
</dbReference>
<name>A0AA42BSJ7_9MICO</name>
<keyword evidence="2" id="KW-1185">Reference proteome</keyword>
<comment type="caution">
    <text evidence="1">The sequence shown here is derived from an EMBL/GenBank/DDBJ whole genome shotgun (WGS) entry which is preliminary data.</text>
</comment>
<evidence type="ECO:0000313" key="1">
    <source>
        <dbReference type="EMBL" id="MCS5725360.1"/>
    </source>
</evidence>
<dbReference type="Gene3D" id="3.90.1150.30">
    <property type="match status" value="1"/>
</dbReference>
<dbReference type="AlphaFoldDB" id="A0AA42BSJ7"/>
<dbReference type="Proteomes" id="UP001165587">
    <property type="component" value="Unassembled WGS sequence"/>
</dbReference>
<protein>
    <submittedName>
        <fullName evidence="1">MmcQ/YjbR family DNA-binding protein</fullName>
    </submittedName>
</protein>
<gene>
    <name evidence="1" type="ORF">N1028_05575</name>
</gene>
<dbReference type="SUPFAM" id="SSF142906">
    <property type="entry name" value="YjbR-like"/>
    <property type="match status" value="1"/>
</dbReference>